<dbReference type="InterPro" id="IPR013094">
    <property type="entry name" value="AB_hydrolase_3"/>
</dbReference>
<evidence type="ECO:0000313" key="5">
    <source>
        <dbReference type="Proteomes" id="UP000680206"/>
    </source>
</evidence>
<evidence type="ECO:0000256" key="1">
    <source>
        <dbReference type="ARBA" id="ARBA00010515"/>
    </source>
</evidence>
<evidence type="ECO:0000259" key="3">
    <source>
        <dbReference type="Pfam" id="PF07859"/>
    </source>
</evidence>
<dbReference type="PROSITE" id="PS01173">
    <property type="entry name" value="LIPASE_GDXG_HIS"/>
    <property type="match status" value="1"/>
</dbReference>
<dbReference type="GO" id="GO:0016787">
    <property type="term" value="F:hydrolase activity"/>
    <property type="evidence" value="ECO:0007669"/>
    <property type="project" value="UniProtKB-KW"/>
</dbReference>
<protein>
    <submittedName>
        <fullName evidence="4">Alpha/beta hydrolase</fullName>
    </submittedName>
</protein>
<dbReference type="Proteomes" id="UP000680206">
    <property type="component" value="Unassembled WGS sequence"/>
</dbReference>
<dbReference type="SUPFAM" id="SSF53474">
    <property type="entry name" value="alpha/beta-Hydrolases"/>
    <property type="match status" value="1"/>
</dbReference>
<comment type="caution">
    <text evidence="4">The sequence shown here is derived from an EMBL/GenBank/DDBJ whole genome shotgun (WGS) entry which is preliminary data.</text>
</comment>
<dbReference type="RefSeq" id="WP_208248996.1">
    <property type="nucleotide sequence ID" value="NZ_JAGEPF010000028.1"/>
</dbReference>
<keyword evidence="2 4" id="KW-0378">Hydrolase</keyword>
<evidence type="ECO:0000313" key="4">
    <source>
        <dbReference type="EMBL" id="MBO2463548.1"/>
    </source>
</evidence>
<name>A0ABS3S473_9ACTN</name>
<dbReference type="InterPro" id="IPR050300">
    <property type="entry name" value="GDXG_lipolytic_enzyme"/>
</dbReference>
<evidence type="ECO:0000256" key="2">
    <source>
        <dbReference type="ARBA" id="ARBA00022801"/>
    </source>
</evidence>
<comment type="similarity">
    <text evidence="1">Belongs to the 'GDXG' lipolytic enzyme family.</text>
</comment>
<keyword evidence="5" id="KW-1185">Reference proteome</keyword>
<proteinExistence type="inferred from homology"/>
<dbReference type="PANTHER" id="PTHR48081:SF8">
    <property type="entry name" value="ALPHA_BETA HYDROLASE FOLD-3 DOMAIN-CONTAINING PROTEIN-RELATED"/>
    <property type="match status" value="1"/>
</dbReference>
<sequence>MSTGFDPAIAEWLRRRDADTTAADTSVEGARRHSLAVNERSLALLPDPPVPFAEHAAVLETASGPVRVLVVEPAPRPAEGAVVFFHGGGWIAGDLRTHRQHMRRLAVEAGAAVIGVDYRLAPGHPFPAAFDDCLAATLHLAETRPGPFAVAGDSAGGQLAASVALACRDRGVPLAGQLLVVPVTDVTGGYADPHVNALYPSRAERAEGYGLTMAGMRWFTELYDPPGRGDDWRVSPLRAADLSGVAPAAIHTGGFDPLRDEGNAYAAALNTAGVPVVHREWPTLNHGFFGLGGVSATAGQAARQAAADLRTLLSSR</sequence>
<dbReference type="InterPro" id="IPR029058">
    <property type="entry name" value="AB_hydrolase_fold"/>
</dbReference>
<dbReference type="PANTHER" id="PTHR48081">
    <property type="entry name" value="AB HYDROLASE SUPERFAMILY PROTEIN C4A8.06C"/>
    <property type="match status" value="1"/>
</dbReference>
<dbReference type="Gene3D" id="3.40.50.1820">
    <property type="entry name" value="alpha/beta hydrolase"/>
    <property type="match status" value="1"/>
</dbReference>
<gene>
    <name evidence="4" type="ORF">J4709_38860</name>
</gene>
<reference evidence="4 5" key="1">
    <citation type="submission" date="2021-03" db="EMBL/GenBank/DDBJ databases">
        <title>Actinomadura violae sp. nov., isolated from lichen in Thailand.</title>
        <authorList>
            <person name="Kanchanasin P."/>
            <person name="Saeng-In P."/>
            <person name="Phongsopitanun W."/>
            <person name="Yuki M."/>
            <person name="Kudo T."/>
            <person name="Ohkuma M."/>
            <person name="Tanasupawat S."/>
        </authorList>
    </citation>
    <scope>NUCLEOTIDE SEQUENCE [LARGE SCALE GENOMIC DNA]</scope>
    <source>
        <strain evidence="4 5">LCR2-06</strain>
    </source>
</reference>
<organism evidence="4 5">
    <name type="scientific">Actinomadura violacea</name>
    <dbReference type="NCBI Taxonomy" id="2819934"/>
    <lineage>
        <taxon>Bacteria</taxon>
        <taxon>Bacillati</taxon>
        <taxon>Actinomycetota</taxon>
        <taxon>Actinomycetes</taxon>
        <taxon>Streptosporangiales</taxon>
        <taxon>Thermomonosporaceae</taxon>
        <taxon>Actinomadura</taxon>
    </lineage>
</organism>
<dbReference type="InterPro" id="IPR002168">
    <property type="entry name" value="Lipase_GDXG_HIS_AS"/>
</dbReference>
<dbReference type="Pfam" id="PF07859">
    <property type="entry name" value="Abhydrolase_3"/>
    <property type="match status" value="1"/>
</dbReference>
<accession>A0ABS3S473</accession>
<feature type="domain" description="Alpha/beta hydrolase fold-3" evidence="3">
    <location>
        <begin position="82"/>
        <end position="289"/>
    </location>
</feature>
<dbReference type="EMBL" id="JAGEPF010000028">
    <property type="protein sequence ID" value="MBO2463548.1"/>
    <property type="molecule type" value="Genomic_DNA"/>
</dbReference>